<dbReference type="PANTHER" id="PTHR47966:SF51">
    <property type="entry name" value="BETA-SITE APP-CLEAVING ENZYME, ISOFORM A-RELATED"/>
    <property type="match status" value="1"/>
</dbReference>
<feature type="signal peptide" evidence="4">
    <location>
        <begin position="1"/>
        <end position="17"/>
    </location>
</feature>
<dbReference type="SUPFAM" id="SSF50630">
    <property type="entry name" value="Acid proteases"/>
    <property type="match status" value="1"/>
</dbReference>
<evidence type="ECO:0000313" key="6">
    <source>
        <dbReference type="EMBL" id="KAK9703579.1"/>
    </source>
</evidence>
<protein>
    <submittedName>
        <fullName evidence="6">Aspartic proteinase</fullName>
        <ecNumber evidence="6">3.4.23.25</ecNumber>
    </submittedName>
</protein>
<evidence type="ECO:0000256" key="3">
    <source>
        <dbReference type="RuleBase" id="RU000454"/>
    </source>
</evidence>
<evidence type="ECO:0000259" key="5">
    <source>
        <dbReference type="PROSITE" id="PS51767"/>
    </source>
</evidence>
<comment type="similarity">
    <text evidence="1 3">Belongs to the peptidase A1 family.</text>
</comment>
<feature type="chain" id="PRO_5047128786" evidence="4">
    <location>
        <begin position="18"/>
        <end position="425"/>
    </location>
</feature>
<comment type="caution">
    <text evidence="6">The sequence shown here is derived from an EMBL/GenBank/DDBJ whole genome shotgun (WGS) entry which is preliminary data.</text>
</comment>
<dbReference type="InterPro" id="IPR001969">
    <property type="entry name" value="Aspartic_peptidase_AS"/>
</dbReference>
<dbReference type="GO" id="GO:0004190">
    <property type="term" value="F:aspartic-type endopeptidase activity"/>
    <property type="evidence" value="ECO:0007669"/>
    <property type="project" value="UniProtKB-EC"/>
</dbReference>
<dbReference type="InterPro" id="IPR021109">
    <property type="entry name" value="Peptidase_aspartic_dom_sf"/>
</dbReference>
<gene>
    <name evidence="6" type="primary">APR1_8</name>
    <name evidence="6" type="ORF">K7432_010642</name>
</gene>
<dbReference type="PROSITE" id="PS51767">
    <property type="entry name" value="PEPTIDASE_A1"/>
    <property type="match status" value="1"/>
</dbReference>
<dbReference type="EMBL" id="JASJQH010007624">
    <property type="protein sequence ID" value="KAK9703579.1"/>
    <property type="molecule type" value="Genomic_DNA"/>
</dbReference>
<dbReference type="InterPro" id="IPR033121">
    <property type="entry name" value="PEPTIDASE_A1"/>
</dbReference>
<organism evidence="6 7">
    <name type="scientific">Basidiobolus ranarum</name>
    <dbReference type="NCBI Taxonomy" id="34480"/>
    <lineage>
        <taxon>Eukaryota</taxon>
        <taxon>Fungi</taxon>
        <taxon>Fungi incertae sedis</taxon>
        <taxon>Zoopagomycota</taxon>
        <taxon>Entomophthoromycotina</taxon>
        <taxon>Basidiobolomycetes</taxon>
        <taxon>Basidiobolales</taxon>
        <taxon>Basidiobolaceae</taxon>
        <taxon>Basidiobolus</taxon>
    </lineage>
</organism>
<evidence type="ECO:0000256" key="1">
    <source>
        <dbReference type="ARBA" id="ARBA00007447"/>
    </source>
</evidence>
<keyword evidence="3 6" id="KW-0378">Hydrolase</keyword>
<evidence type="ECO:0000313" key="7">
    <source>
        <dbReference type="Proteomes" id="UP001479436"/>
    </source>
</evidence>
<dbReference type="PANTHER" id="PTHR47966">
    <property type="entry name" value="BETA-SITE APP-CLEAVING ENZYME, ISOFORM A-RELATED"/>
    <property type="match status" value="1"/>
</dbReference>
<dbReference type="Gene3D" id="2.40.70.10">
    <property type="entry name" value="Acid Proteases"/>
    <property type="match status" value="2"/>
</dbReference>
<accession>A0ABR2VV31</accession>
<evidence type="ECO:0000256" key="4">
    <source>
        <dbReference type="SAM" id="SignalP"/>
    </source>
</evidence>
<feature type="domain" description="Peptidase A1" evidence="5">
    <location>
        <begin position="77"/>
        <end position="380"/>
    </location>
</feature>
<dbReference type="PRINTS" id="PR00792">
    <property type="entry name" value="PEPSIN"/>
</dbReference>
<evidence type="ECO:0000256" key="2">
    <source>
        <dbReference type="ARBA" id="ARBA00022750"/>
    </source>
</evidence>
<reference evidence="6 7" key="1">
    <citation type="submission" date="2023-04" db="EMBL/GenBank/DDBJ databases">
        <title>Genome of Basidiobolus ranarum AG-B5.</title>
        <authorList>
            <person name="Stajich J.E."/>
            <person name="Carter-House D."/>
            <person name="Gryganskyi A."/>
        </authorList>
    </citation>
    <scope>NUCLEOTIDE SEQUENCE [LARGE SCALE GENOMIC DNA]</scope>
    <source>
        <strain evidence="6 7">AG-B5</strain>
    </source>
</reference>
<keyword evidence="4" id="KW-0732">Signal</keyword>
<dbReference type="Pfam" id="PF00026">
    <property type="entry name" value="Asp"/>
    <property type="match status" value="1"/>
</dbReference>
<name>A0ABR2VV31_9FUNG</name>
<dbReference type="PROSITE" id="PS00141">
    <property type="entry name" value="ASP_PROTEASE"/>
    <property type="match status" value="1"/>
</dbReference>
<dbReference type="EC" id="3.4.23.25" evidence="6"/>
<keyword evidence="3" id="KW-0645">Protease</keyword>
<proteinExistence type="inferred from homology"/>
<dbReference type="Proteomes" id="UP001479436">
    <property type="component" value="Unassembled WGS sequence"/>
</dbReference>
<sequence>MKLVTMSVFVAASFASAESLVRMNLRRDYQENDGNLLKALQTQLDGLQAKYPEYIKQTSSSMSKRDENLTNDQDLAYYGEISVGTPPQSFNVIFDTGSSDLWIPSDKCVSAACRNHNKFKDSASSTFQTSNKRFTLKYGTGDLEGVVAQDTVSIGNITIARQDFGLALREASFFRNVKADGILGLGFSTISSMRVAPAFYNMISQKLVNQSIFGVSLGSYPAGGEITFGGTDSRLYSGDLQWTPVVRKGYWEVELQSVTMGDSQIRLRSKSAAMDTGTSLIAMPIDEAREINRLLGGVSASGTQGIYVVPCKANLPNISFKIGNQQYTLTPEQYIMRDVNSCISTFTAIQVNQPMWIVGDVFLRQYYSAYDVEKGRVGLAPSVHNKVAPGVIGSTNSAGDGGRIPSLSIILITSASLAYAFLSST</sequence>
<keyword evidence="2 3" id="KW-0064">Aspartyl protease</keyword>
<dbReference type="InterPro" id="IPR001461">
    <property type="entry name" value="Aspartic_peptidase_A1"/>
</dbReference>
<keyword evidence="7" id="KW-1185">Reference proteome</keyword>